<comment type="subcellular location">
    <subcellularLocation>
        <location evidence="1">Nucleus</location>
        <location evidence="1">Nucleoplasm</location>
    </subcellularLocation>
</comment>
<dbReference type="InterPro" id="IPR052115">
    <property type="entry name" value="NEXT_complex_subunit_ZCCHC8"/>
</dbReference>
<feature type="compositionally biased region" description="Pro residues" evidence="11">
    <location>
        <begin position="440"/>
        <end position="474"/>
    </location>
</feature>
<dbReference type="GO" id="GO:0008270">
    <property type="term" value="F:zinc ion binding"/>
    <property type="evidence" value="ECO:0007669"/>
    <property type="project" value="UniProtKB-KW"/>
</dbReference>
<evidence type="ECO:0000256" key="11">
    <source>
        <dbReference type="SAM" id="MobiDB-lite"/>
    </source>
</evidence>
<dbReference type="PROSITE" id="PS50158">
    <property type="entry name" value="ZF_CCHC"/>
    <property type="match status" value="1"/>
</dbReference>
<sequence>MAEVDFGDTELFDQFENEPVVKHIRFSDVDEEESEEVHDRVVACEATIKRLNAENILELKRNLNILSRPTGIKIENSRTDGPLCQVLFGNNSISKQRRQEIEDFICCLVQKHLQEQKYSDPEGSALHVNPQYSSFVMEESYKVQDSCSSKKVKDAFSVVGSVLYFNNFCVDKLGQPLLDDNPQLTEGWEIPKYQQVFGQVIALEGQEVQIKEKRSRPCCFNCGSEDHQLRDCPEPKNMAKINEKRKEFSQNSSLGNQRYHAEEVEERFAKYKPGIVSQELLDALGITTNTLPPYIYRMRELGYPHGWLKEAEMENSGLALYDGKDGDVPDDDNQCKISYDVSKLVDFPGFNVTTLSNVRDEYRSFGSIPMQPQHWKENYAACLTNTFPSPGSGNKRRHTSELILGQTKKLRSTSDQESDMEIESDHDSSTPLRSDGFQFQPPPPPGASSPSIPPPLPLGTPPSTPTPPPLPKDTPPASNSPSIPARGVAEGEESEDGLTLEELEEQQRLLWEALEKADTTTNSDSEAGASVTTVPSSPSVCTPLRPDGEDESEKIPADSSSHTFEVLSTPTSPVVERGVSVVCEKERTDNEEVKRVIDENVTDVQEDMSDIIILDEVYEESDDQDATNETENTPQVVTQERKAEEVENSEESVKVSVVPHRSKFAAGIIPFEETPEFTEVAEATGVYMKIRDLLKGSPRNQAKIKK</sequence>
<dbReference type="SUPFAM" id="SSF57756">
    <property type="entry name" value="Retrovirus zinc finger-like domains"/>
    <property type="match status" value="1"/>
</dbReference>
<feature type="domain" description="CCHC-type" evidence="12">
    <location>
        <begin position="219"/>
        <end position="234"/>
    </location>
</feature>
<evidence type="ECO:0000256" key="3">
    <source>
        <dbReference type="ARBA" id="ARBA00022379"/>
    </source>
</evidence>
<gene>
    <name evidence="13" type="ORF">E1301_Tti001702</name>
</gene>
<keyword evidence="7" id="KW-0539">Nucleus</keyword>
<dbReference type="PANTHER" id="PTHR13316">
    <property type="entry name" value="ZINC FINGER, CCHC DOMAIN CONTAINING 8"/>
    <property type="match status" value="1"/>
</dbReference>
<evidence type="ECO:0000256" key="5">
    <source>
        <dbReference type="ARBA" id="ARBA00022771"/>
    </source>
</evidence>
<evidence type="ECO:0000313" key="14">
    <source>
        <dbReference type="Proteomes" id="UP000324632"/>
    </source>
</evidence>
<feature type="compositionally biased region" description="Low complexity" evidence="11">
    <location>
        <begin position="530"/>
        <end position="543"/>
    </location>
</feature>
<dbReference type="Gene3D" id="4.10.60.10">
    <property type="entry name" value="Zinc finger, CCHC-type"/>
    <property type="match status" value="1"/>
</dbReference>
<dbReference type="Pfam" id="PF00098">
    <property type="entry name" value="zf-CCHC"/>
    <property type="match status" value="1"/>
</dbReference>
<evidence type="ECO:0000256" key="4">
    <source>
        <dbReference type="ARBA" id="ARBA00022723"/>
    </source>
</evidence>
<dbReference type="SMART" id="SM00581">
    <property type="entry name" value="PSP"/>
    <property type="match status" value="1"/>
</dbReference>
<dbReference type="GO" id="GO:0003723">
    <property type="term" value="F:RNA binding"/>
    <property type="evidence" value="ECO:0007669"/>
    <property type="project" value="TreeGrafter"/>
</dbReference>
<dbReference type="InterPro" id="IPR001878">
    <property type="entry name" value="Znf_CCHC"/>
</dbReference>
<feature type="region of interest" description="Disordered" evidence="11">
    <location>
        <begin position="387"/>
        <end position="575"/>
    </location>
</feature>
<dbReference type="GO" id="GO:0005654">
    <property type="term" value="C:nucleoplasm"/>
    <property type="evidence" value="ECO:0007669"/>
    <property type="project" value="UniProtKB-SubCell"/>
</dbReference>
<dbReference type="GO" id="GO:0071013">
    <property type="term" value="C:catalytic step 2 spliceosome"/>
    <property type="evidence" value="ECO:0007669"/>
    <property type="project" value="TreeGrafter"/>
</dbReference>
<dbReference type="EMBL" id="SOYY01000009">
    <property type="protein sequence ID" value="KAA0716267.1"/>
    <property type="molecule type" value="Genomic_DNA"/>
</dbReference>
<dbReference type="InterPro" id="IPR006568">
    <property type="entry name" value="PSP_pro-rich"/>
</dbReference>
<dbReference type="Pfam" id="PF04046">
    <property type="entry name" value="PSP"/>
    <property type="match status" value="1"/>
</dbReference>
<dbReference type="Proteomes" id="UP000324632">
    <property type="component" value="Chromosome 9"/>
</dbReference>
<comment type="caution">
    <text evidence="13">The sequence shown here is derived from an EMBL/GenBank/DDBJ whole genome shotgun (WGS) entry which is preliminary data.</text>
</comment>
<protein>
    <recommendedName>
        <fullName evidence="3">Zinc finger CCHC domain-containing protein 8</fullName>
    </recommendedName>
    <alternativeName>
        <fullName evidence="8">TRAMP-like complex RNA-binding factor ZCCHC8</fullName>
    </alternativeName>
</protein>
<dbReference type="PANTHER" id="PTHR13316:SF0">
    <property type="entry name" value="ZINC FINGER CCHC DOMAIN-CONTAINING PROTEIN 8"/>
    <property type="match status" value="1"/>
</dbReference>
<dbReference type="SMART" id="SM00343">
    <property type="entry name" value="ZnF_C2HC"/>
    <property type="match status" value="1"/>
</dbReference>
<comment type="function">
    <text evidence="9">Scaffolding subunit of the trimeric nuclear exosome targeting (NEXT) complex that is involved in the surveillance and turnover of aberrant transcripts and non-coding RNAs. NEXT functions as an RNA exosome cofactor that directs a subset of non-coding short-lived RNAs for exosomal degradation. May be involved in pre-mRNA splicing. It is required for 3'-end maturation of telomerase RNA component (TERC), TERC 3'-end targeting to the nuclear RNA exosome, and for telomerase function.</text>
</comment>
<reference evidence="13 14" key="1">
    <citation type="journal article" date="2019" name="Mol. Ecol. Resour.">
        <title>Chromosome-level genome assembly of Triplophysa tibetana, a fish adapted to the harsh high-altitude environment of the Tibetan Plateau.</title>
        <authorList>
            <person name="Yang X."/>
            <person name="Liu H."/>
            <person name="Ma Z."/>
            <person name="Zou Y."/>
            <person name="Zou M."/>
            <person name="Mao Y."/>
            <person name="Li X."/>
            <person name="Wang H."/>
            <person name="Chen T."/>
            <person name="Wang W."/>
            <person name="Yang R."/>
        </authorList>
    </citation>
    <scope>NUCLEOTIDE SEQUENCE [LARGE SCALE GENOMIC DNA]</scope>
    <source>
        <strain evidence="13">TTIB1903HZAU</strain>
        <tissue evidence="13">Muscle</tissue>
    </source>
</reference>
<organism evidence="13 14">
    <name type="scientific">Triplophysa tibetana</name>
    <dbReference type="NCBI Taxonomy" id="1572043"/>
    <lineage>
        <taxon>Eukaryota</taxon>
        <taxon>Metazoa</taxon>
        <taxon>Chordata</taxon>
        <taxon>Craniata</taxon>
        <taxon>Vertebrata</taxon>
        <taxon>Euteleostomi</taxon>
        <taxon>Actinopterygii</taxon>
        <taxon>Neopterygii</taxon>
        <taxon>Teleostei</taxon>
        <taxon>Ostariophysi</taxon>
        <taxon>Cypriniformes</taxon>
        <taxon>Nemacheilidae</taxon>
        <taxon>Triplophysa</taxon>
    </lineage>
</organism>
<evidence type="ECO:0000313" key="13">
    <source>
        <dbReference type="EMBL" id="KAA0716267.1"/>
    </source>
</evidence>
<evidence type="ECO:0000256" key="2">
    <source>
        <dbReference type="ARBA" id="ARBA00007497"/>
    </source>
</evidence>
<comment type="similarity">
    <text evidence="2">Belongs to the ZCCHC8 family.</text>
</comment>
<evidence type="ECO:0000256" key="1">
    <source>
        <dbReference type="ARBA" id="ARBA00004642"/>
    </source>
</evidence>
<evidence type="ECO:0000256" key="6">
    <source>
        <dbReference type="ARBA" id="ARBA00022833"/>
    </source>
</evidence>
<keyword evidence="4" id="KW-0479">Metal-binding</keyword>
<name>A0A5A9P6H4_9TELE</name>
<evidence type="ECO:0000256" key="9">
    <source>
        <dbReference type="ARBA" id="ARBA00045870"/>
    </source>
</evidence>
<keyword evidence="6" id="KW-0862">Zinc</keyword>
<keyword evidence="14" id="KW-1185">Reference proteome</keyword>
<feature type="compositionally biased region" description="Acidic residues" evidence="11">
    <location>
        <begin position="619"/>
        <end position="628"/>
    </location>
</feature>
<accession>A0A5A9P6H4</accession>
<evidence type="ECO:0000256" key="10">
    <source>
        <dbReference type="PROSITE-ProRule" id="PRU00047"/>
    </source>
</evidence>
<evidence type="ECO:0000259" key="12">
    <source>
        <dbReference type="PROSITE" id="PS50158"/>
    </source>
</evidence>
<feature type="compositionally biased region" description="Polar residues" evidence="11">
    <location>
        <begin position="629"/>
        <end position="638"/>
    </location>
</feature>
<dbReference type="AlphaFoldDB" id="A0A5A9P6H4"/>
<keyword evidence="5 10" id="KW-0863">Zinc-finger</keyword>
<feature type="region of interest" description="Disordered" evidence="11">
    <location>
        <begin position="619"/>
        <end position="650"/>
    </location>
</feature>
<evidence type="ECO:0000256" key="8">
    <source>
        <dbReference type="ARBA" id="ARBA00032546"/>
    </source>
</evidence>
<dbReference type="InterPro" id="IPR036875">
    <property type="entry name" value="Znf_CCHC_sf"/>
</dbReference>
<proteinExistence type="inferred from homology"/>
<feature type="compositionally biased region" description="Polar residues" evidence="11">
    <location>
        <begin position="558"/>
        <end position="572"/>
    </location>
</feature>
<evidence type="ECO:0000256" key="7">
    <source>
        <dbReference type="ARBA" id="ARBA00023242"/>
    </source>
</evidence>
<feature type="compositionally biased region" description="Acidic residues" evidence="11">
    <location>
        <begin position="490"/>
        <end position="504"/>
    </location>
</feature>